<protein>
    <submittedName>
        <fullName evidence="1">Glutamine synthetase</fullName>
    </submittedName>
</protein>
<organism evidence="1 2">
    <name type="scientific">Dubosiella muris</name>
    <dbReference type="NCBI Taxonomy" id="3038133"/>
    <lineage>
        <taxon>Bacteria</taxon>
        <taxon>Bacillati</taxon>
        <taxon>Bacillota</taxon>
        <taxon>Erysipelotrichia</taxon>
        <taxon>Erysipelotrichales</taxon>
        <taxon>Erysipelotrichaceae</taxon>
        <taxon>Dubosiella</taxon>
    </lineage>
</organism>
<comment type="caution">
    <text evidence="1">The sequence shown here is derived from an EMBL/GenBank/DDBJ whole genome shotgun (WGS) entry which is preliminary data.</text>
</comment>
<gene>
    <name evidence="1" type="ORF">E5336_01285</name>
</gene>
<sequence length="393" mass="44443">MMTTIEELLHFIEEEDVRFIRLAFFDVFGIQKNISILPDLLPKALKHGIAIDANAIFGLSSLKDATLYVKPDISTLTILPWRSIDGSVVCMVGNLYDAHGEPYALDCRKMLKDALRAAAGMDVLFNISTQFEFYLFLQDEVGNNTWRPLDYAGYMDVAPEDKGENVRREICMTLATMGLQPRSSYHQAGPGQNEIDFHSSTPLKAADEASMFKWVVRTVADANGLHAEFSPKPLEDKPGNGMHIKMKFAKTMPRHQIEHFLAGILAHIDALTLFLNPVEASYARLGKQNAPDQIAWSVAHAHELIHVDPKNDHIFELRSPDPLCDPYLCFSLLIRAGLDGIENEIPLEKPLDIVCDLTTIKRLPSTKEEAYNRTVQDEWLRQWLPERLIALYR</sequence>
<name>A0AC61RAH9_9FIRM</name>
<evidence type="ECO:0000313" key="2">
    <source>
        <dbReference type="Proteomes" id="UP000308836"/>
    </source>
</evidence>
<keyword evidence="2" id="KW-1185">Reference proteome</keyword>
<evidence type="ECO:0000313" key="1">
    <source>
        <dbReference type="EMBL" id="TGY67077.1"/>
    </source>
</evidence>
<reference evidence="1" key="1">
    <citation type="submission" date="2019-04" db="EMBL/GenBank/DDBJ databases">
        <title>Microbes associate with the intestines of laboratory mice.</title>
        <authorList>
            <person name="Navarre W."/>
            <person name="Wong E."/>
            <person name="Huang K."/>
            <person name="Tropini C."/>
            <person name="Ng K."/>
            <person name="Yu B."/>
        </authorList>
    </citation>
    <scope>NUCLEOTIDE SEQUENCE</scope>
    <source>
        <strain evidence="1">NM09_H32</strain>
    </source>
</reference>
<accession>A0AC61RAH9</accession>
<proteinExistence type="predicted"/>
<dbReference type="EMBL" id="SRYG01000002">
    <property type="protein sequence ID" value="TGY67077.1"/>
    <property type="molecule type" value="Genomic_DNA"/>
</dbReference>
<dbReference type="Proteomes" id="UP000308836">
    <property type="component" value="Unassembled WGS sequence"/>
</dbReference>